<evidence type="ECO:0000313" key="2">
    <source>
        <dbReference type="EMBL" id="GAA3041211.1"/>
    </source>
</evidence>
<sequence length="59" mass="5895">MLVLPVAPVACLAAALAFRAEKRPCGAESGGGGRLAPDDPPPQTARATAIVDPLRCPAS</sequence>
<comment type="caution">
    <text evidence="2">The sequence shown here is derived from an EMBL/GenBank/DDBJ whole genome shotgun (WGS) entry which is preliminary data.</text>
</comment>
<organism evidence="2 3">
    <name type="scientific">Streptosporangium longisporum</name>
    <dbReference type="NCBI Taxonomy" id="46187"/>
    <lineage>
        <taxon>Bacteria</taxon>
        <taxon>Bacillati</taxon>
        <taxon>Actinomycetota</taxon>
        <taxon>Actinomycetes</taxon>
        <taxon>Streptosporangiales</taxon>
        <taxon>Streptosporangiaceae</taxon>
        <taxon>Streptosporangium</taxon>
    </lineage>
</organism>
<dbReference type="Proteomes" id="UP001499930">
    <property type="component" value="Unassembled WGS sequence"/>
</dbReference>
<gene>
    <name evidence="2" type="ORF">GCM10017559_82390</name>
</gene>
<proteinExistence type="predicted"/>
<dbReference type="EMBL" id="BAAAWD010000031">
    <property type="protein sequence ID" value="GAA3041211.1"/>
    <property type="molecule type" value="Genomic_DNA"/>
</dbReference>
<feature type="region of interest" description="Disordered" evidence="1">
    <location>
        <begin position="24"/>
        <end position="59"/>
    </location>
</feature>
<keyword evidence="3" id="KW-1185">Reference proteome</keyword>
<protein>
    <recommendedName>
        <fullName evidence="4">Secreted protein</fullName>
    </recommendedName>
</protein>
<evidence type="ECO:0008006" key="4">
    <source>
        <dbReference type="Google" id="ProtNLM"/>
    </source>
</evidence>
<reference evidence="3" key="1">
    <citation type="journal article" date="2019" name="Int. J. Syst. Evol. Microbiol.">
        <title>The Global Catalogue of Microorganisms (GCM) 10K type strain sequencing project: providing services to taxonomists for standard genome sequencing and annotation.</title>
        <authorList>
            <consortium name="The Broad Institute Genomics Platform"/>
            <consortium name="The Broad Institute Genome Sequencing Center for Infectious Disease"/>
            <person name="Wu L."/>
            <person name="Ma J."/>
        </authorList>
    </citation>
    <scope>NUCLEOTIDE SEQUENCE [LARGE SCALE GENOMIC DNA]</scope>
    <source>
        <strain evidence="3">JCM 3106</strain>
    </source>
</reference>
<name>A0ABP6LJF1_9ACTN</name>
<evidence type="ECO:0000256" key="1">
    <source>
        <dbReference type="SAM" id="MobiDB-lite"/>
    </source>
</evidence>
<evidence type="ECO:0000313" key="3">
    <source>
        <dbReference type="Proteomes" id="UP001499930"/>
    </source>
</evidence>
<accession>A0ABP6LJF1</accession>